<sequence length="237" mass="28217">MFGNKCIKKKKDGTKYKDFYYYGCNHRQMIRGHKCTFSKQIREELLDDAVAEVIVKIVSNPKFASMMQEKINMKVDTSEIEKEIDNYQKELRKSHSTKFKLIEEIDNLDVEDKHYKRRKQDLDDRLYRMYDKIDELESSLIDAKAKKQTIEAEKLTGDNIYKVLIYFDKLYKVMNDVERRQLISALISEIQVYEEKQSNGQWLKSITFKLPIIEENLNIDLDNDEQVECVSLLEKRS</sequence>
<organism evidence="1">
    <name type="scientific">Streptococcus pneumoniae</name>
    <dbReference type="NCBI Taxonomy" id="1313"/>
    <lineage>
        <taxon>Bacteria</taxon>
        <taxon>Bacillati</taxon>
        <taxon>Bacillota</taxon>
        <taxon>Bacilli</taxon>
        <taxon>Lactobacillales</taxon>
        <taxon>Streptococcaceae</taxon>
        <taxon>Streptococcus</taxon>
    </lineage>
</organism>
<name>A0A4J1MUV9_STREE</name>
<evidence type="ECO:0000313" key="1">
    <source>
        <dbReference type="EMBL" id="VNO60901.1"/>
    </source>
</evidence>
<evidence type="ECO:0000313" key="4">
    <source>
        <dbReference type="EMBL" id="VNQ08569.1"/>
    </source>
</evidence>
<dbReference type="AlphaFoldDB" id="A0A4J1MUV9"/>
<proteinExistence type="predicted"/>
<evidence type="ECO:0000313" key="2">
    <source>
        <dbReference type="EMBL" id="VNP29681.1"/>
    </source>
</evidence>
<dbReference type="EMBL" id="CAATFY010000014">
    <property type="protein sequence ID" value="VNP30627.1"/>
    <property type="molecule type" value="Genomic_DNA"/>
</dbReference>
<accession>A0A4J1MUV9</accession>
<dbReference type="EMBL" id="CAATHF010000013">
    <property type="protein sequence ID" value="VNQ08569.1"/>
    <property type="molecule type" value="Genomic_DNA"/>
</dbReference>
<dbReference type="EMBL" id="CAATFB010000001">
    <property type="protein sequence ID" value="VNO60901.1"/>
    <property type="molecule type" value="Genomic_DNA"/>
</dbReference>
<dbReference type="EMBL" id="CAATGC010000005">
    <property type="protein sequence ID" value="VNP29681.1"/>
    <property type="molecule type" value="Genomic_DNA"/>
</dbReference>
<reference evidence="1" key="1">
    <citation type="submission" date="2019-04" db="EMBL/GenBank/DDBJ databases">
        <authorList>
            <consortium name="Pathogen Informatics"/>
        </authorList>
    </citation>
    <scope>NUCLEOTIDE SEQUENCE</scope>
    <source>
        <strain evidence="1">GPSC2</strain>
    </source>
</reference>
<dbReference type="PANTHER" id="PTHR30461:SF23">
    <property type="entry name" value="DNA RECOMBINASE-RELATED"/>
    <property type="match status" value="1"/>
</dbReference>
<dbReference type="InterPro" id="IPR050639">
    <property type="entry name" value="SSR_resolvase"/>
</dbReference>
<dbReference type="GO" id="GO:0000150">
    <property type="term" value="F:DNA strand exchange activity"/>
    <property type="evidence" value="ECO:0007669"/>
    <property type="project" value="TreeGrafter"/>
</dbReference>
<protein>
    <submittedName>
        <fullName evidence="1">Site-specific recombinase, resolvase family protein</fullName>
    </submittedName>
</protein>
<gene>
    <name evidence="3" type="ORF">SAMEA2627234_01694</name>
    <name evidence="4" type="ORF">SAMEA2627238_01899</name>
    <name evidence="1" type="ORF">SAMEA2658738_00213</name>
    <name evidence="2" type="ORF">SAMEA2658741_01616</name>
    <name evidence="5" type="ORF">SAMEA2814128_01627</name>
</gene>
<evidence type="ECO:0000313" key="5">
    <source>
        <dbReference type="EMBL" id="VNQ47053.1"/>
    </source>
</evidence>
<dbReference type="PANTHER" id="PTHR30461">
    <property type="entry name" value="DNA-INVERTASE FROM LAMBDOID PROPHAGE"/>
    <property type="match status" value="1"/>
</dbReference>
<evidence type="ECO:0000313" key="3">
    <source>
        <dbReference type="EMBL" id="VNP30627.1"/>
    </source>
</evidence>
<dbReference type="EMBL" id="CAATIC010000008">
    <property type="protein sequence ID" value="VNQ47053.1"/>
    <property type="molecule type" value="Genomic_DNA"/>
</dbReference>